<organism evidence="1 2">
    <name type="scientific">Kickxella alabastrina</name>
    <dbReference type="NCBI Taxonomy" id="61397"/>
    <lineage>
        <taxon>Eukaryota</taxon>
        <taxon>Fungi</taxon>
        <taxon>Fungi incertae sedis</taxon>
        <taxon>Zoopagomycota</taxon>
        <taxon>Kickxellomycotina</taxon>
        <taxon>Kickxellomycetes</taxon>
        <taxon>Kickxellales</taxon>
        <taxon>Kickxellaceae</taxon>
        <taxon>Kickxella</taxon>
    </lineage>
</organism>
<keyword evidence="2" id="KW-1185">Reference proteome</keyword>
<accession>A0ACC1IGZ6</accession>
<evidence type="ECO:0000313" key="2">
    <source>
        <dbReference type="Proteomes" id="UP001150581"/>
    </source>
</evidence>
<evidence type="ECO:0000313" key="1">
    <source>
        <dbReference type="EMBL" id="KAJ1891795.1"/>
    </source>
</evidence>
<name>A0ACC1IGZ6_9FUNG</name>
<gene>
    <name evidence="1" type="ORF">LPJ66_006719</name>
</gene>
<dbReference type="Proteomes" id="UP001150581">
    <property type="component" value="Unassembled WGS sequence"/>
</dbReference>
<feature type="non-terminal residue" evidence="1">
    <location>
        <position position="1"/>
    </location>
</feature>
<proteinExistence type="predicted"/>
<dbReference type="EMBL" id="JANBPG010001100">
    <property type="protein sequence ID" value="KAJ1891795.1"/>
    <property type="molecule type" value="Genomic_DNA"/>
</dbReference>
<sequence length="182" mass="19742">NAQGSFFASLMRHMAQSIVSPVSSPAATCSLARIFAALSLVAGDVQRVRIMLCDLLMDAVDSPHTLPVLANTLAVYPAALTMPLETERAAWLVVRVVQAIAAGIHDLYAEEHSREEADALYAVMVDKCAWRLPAEAEFADRVLVEVSDELRSLRPEDSAYAVVMCAHNLLAPYMVTETEAAL</sequence>
<comment type="caution">
    <text evidence="1">The sequence shown here is derived from an EMBL/GenBank/DDBJ whole genome shotgun (WGS) entry which is preliminary data.</text>
</comment>
<reference evidence="1" key="1">
    <citation type="submission" date="2022-07" db="EMBL/GenBank/DDBJ databases">
        <title>Phylogenomic reconstructions and comparative analyses of Kickxellomycotina fungi.</title>
        <authorList>
            <person name="Reynolds N.K."/>
            <person name="Stajich J.E."/>
            <person name="Barry K."/>
            <person name="Grigoriev I.V."/>
            <person name="Crous P."/>
            <person name="Smith M.E."/>
        </authorList>
    </citation>
    <scope>NUCLEOTIDE SEQUENCE</scope>
    <source>
        <strain evidence="1">Benny 63K</strain>
    </source>
</reference>
<protein>
    <submittedName>
        <fullName evidence="1">Uncharacterized protein</fullName>
    </submittedName>
</protein>